<gene>
    <name evidence="1" type="ORF">DPMN_089862</name>
</gene>
<dbReference type="EMBL" id="JAIWYP010000003">
    <property type="protein sequence ID" value="KAH3847537.1"/>
    <property type="molecule type" value="Genomic_DNA"/>
</dbReference>
<comment type="caution">
    <text evidence="1">The sequence shown here is derived from an EMBL/GenBank/DDBJ whole genome shotgun (WGS) entry which is preliminary data.</text>
</comment>
<organism evidence="1 2">
    <name type="scientific">Dreissena polymorpha</name>
    <name type="common">Zebra mussel</name>
    <name type="synonym">Mytilus polymorpha</name>
    <dbReference type="NCBI Taxonomy" id="45954"/>
    <lineage>
        <taxon>Eukaryota</taxon>
        <taxon>Metazoa</taxon>
        <taxon>Spiralia</taxon>
        <taxon>Lophotrochozoa</taxon>
        <taxon>Mollusca</taxon>
        <taxon>Bivalvia</taxon>
        <taxon>Autobranchia</taxon>
        <taxon>Heteroconchia</taxon>
        <taxon>Euheterodonta</taxon>
        <taxon>Imparidentia</taxon>
        <taxon>Neoheterodontei</taxon>
        <taxon>Myida</taxon>
        <taxon>Dreissenoidea</taxon>
        <taxon>Dreissenidae</taxon>
        <taxon>Dreissena</taxon>
    </lineage>
</organism>
<evidence type="ECO:0000313" key="1">
    <source>
        <dbReference type="EMBL" id="KAH3847537.1"/>
    </source>
</evidence>
<proteinExistence type="predicted"/>
<accession>A0A9D4KWP5</accession>
<reference evidence="1" key="1">
    <citation type="journal article" date="2019" name="bioRxiv">
        <title>The Genome of the Zebra Mussel, Dreissena polymorpha: A Resource for Invasive Species Research.</title>
        <authorList>
            <person name="McCartney M.A."/>
            <person name="Auch B."/>
            <person name="Kono T."/>
            <person name="Mallez S."/>
            <person name="Zhang Y."/>
            <person name="Obille A."/>
            <person name="Becker A."/>
            <person name="Abrahante J.E."/>
            <person name="Garbe J."/>
            <person name="Badalamenti J.P."/>
            <person name="Herman A."/>
            <person name="Mangelson H."/>
            <person name="Liachko I."/>
            <person name="Sullivan S."/>
            <person name="Sone E.D."/>
            <person name="Koren S."/>
            <person name="Silverstein K.A.T."/>
            <person name="Beckman K.B."/>
            <person name="Gohl D.M."/>
        </authorList>
    </citation>
    <scope>NUCLEOTIDE SEQUENCE</scope>
    <source>
        <strain evidence="1">Duluth1</strain>
        <tissue evidence="1">Whole animal</tissue>
    </source>
</reference>
<sequence length="57" mass="6417">MFMFQFKSTAGAEDIVFDTDAWFLLYSTKTPTEDLLSLQEVSPSVPKDSPCKVVINK</sequence>
<protein>
    <submittedName>
        <fullName evidence="1">Uncharacterized protein</fullName>
    </submittedName>
</protein>
<dbReference type="AlphaFoldDB" id="A0A9D4KWP5"/>
<dbReference type="Proteomes" id="UP000828390">
    <property type="component" value="Unassembled WGS sequence"/>
</dbReference>
<name>A0A9D4KWP5_DREPO</name>
<reference evidence="1" key="2">
    <citation type="submission" date="2020-11" db="EMBL/GenBank/DDBJ databases">
        <authorList>
            <person name="McCartney M.A."/>
            <person name="Auch B."/>
            <person name="Kono T."/>
            <person name="Mallez S."/>
            <person name="Becker A."/>
            <person name="Gohl D.M."/>
            <person name="Silverstein K.A.T."/>
            <person name="Koren S."/>
            <person name="Bechman K.B."/>
            <person name="Herman A."/>
            <person name="Abrahante J.E."/>
            <person name="Garbe J."/>
        </authorList>
    </citation>
    <scope>NUCLEOTIDE SEQUENCE</scope>
    <source>
        <strain evidence="1">Duluth1</strain>
        <tissue evidence="1">Whole animal</tissue>
    </source>
</reference>
<keyword evidence="2" id="KW-1185">Reference proteome</keyword>
<evidence type="ECO:0000313" key="2">
    <source>
        <dbReference type="Proteomes" id="UP000828390"/>
    </source>
</evidence>